<gene>
    <name evidence="2" type="ORF">M9Y10_044974</name>
</gene>
<dbReference type="EMBL" id="JAPFFF010000009">
    <property type="protein sequence ID" value="KAK8882332.1"/>
    <property type="molecule type" value="Genomic_DNA"/>
</dbReference>
<sequence length="128" mass="14873">MNYNDYERKRATSFLSIIKESDVDWAIKIAEQLERGDDLRRPNVFKSNNQLPNFEEVTFNIQKGKSNKLERIIPHDSNYYLKPISNSELINSNDSKICDDILIHLPAPSFDDDIPPQKYPKIFPSGDE</sequence>
<evidence type="ECO:0000313" key="3">
    <source>
        <dbReference type="Proteomes" id="UP001470230"/>
    </source>
</evidence>
<proteinExistence type="predicted"/>
<evidence type="ECO:0000256" key="1">
    <source>
        <dbReference type="SAM" id="MobiDB-lite"/>
    </source>
</evidence>
<evidence type="ECO:0000313" key="2">
    <source>
        <dbReference type="EMBL" id="KAK8882332.1"/>
    </source>
</evidence>
<reference evidence="2 3" key="1">
    <citation type="submission" date="2024-04" db="EMBL/GenBank/DDBJ databases">
        <title>Tritrichomonas musculus Genome.</title>
        <authorList>
            <person name="Alves-Ferreira E."/>
            <person name="Grigg M."/>
            <person name="Lorenzi H."/>
            <person name="Galac M."/>
        </authorList>
    </citation>
    <scope>NUCLEOTIDE SEQUENCE [LARGE SCALE GENOMIC DNA]</scope>
    <source>
        <strain evidence="2 3">EAF2021</strain>
    </source>
</reference>
<comment type="caution">
    <text evidence="2">The sequence shown here is derived from an EMBL/GenBank/DDBJ whole genome shotgun (WGS) entry which is preliminary data.</text>
</comment>
<name>A0ABR2JVT6_9EUKA</name>
<keyword evidence="3" id="KW-1185">Reference proteome</keyword>
<dbReference type="Proteomes" id="UP001470230">
    <property type="component" value="Unassembled WGS sequence"/>
</dbReference>
<accession>A0ABR2JVT6</accession>
<feature type="region of interest" description="Disordered" evidence="1">
    <location>
        <begin position="109"/>
        <end position="128"/>
    </location>
</feature>
<organism evidence="2 3">
    <name type="scientific">Tritrichomonas musculus</name>
    <dbReference type="NCBI Taxonomy" id="1915356"/>
    <lineage>
        <taxon>Eukaryota</taxon>
        <taxon>Metamonada</taxon>
        <taxon>Parabasalia</taxon>
        <taxon>Tritrichomonadida</taxon>
        <taxon>Tritrichomonadidae</taxon>
        <taxon>Tritrichomonas</taxon>
    </lineage>
</organism>
<protein>
    <submittedName>
        <fullName evidence="2">Uncharacterized protein</fullName>
    </submittedName>
</protein>